<protein>
    <submittedName>
        <fullName evidence="2">Uncharacterized protein</fullName>
    </submittedName>
</protein>
<organism evidence="2">
    <name type="scientific">Triticum urartu</name>
    <name type="common">Red wild einkorn</name>
    <name type="synonym">Crithodium urartu</name>
    <dbReference type="NCBI Taxonomy" id="4572"/>
    <lineage>
        <taxon>Eukaryota</taxon>
        <taxon>Viridiplantae</taxon>
        <taxon>Streptophyta</taxon>
        <taxon>Embryophyta</taxon>
        <taxon>Tracheophyta</taxon>
        <taxon>Spermatophyta</taxon>
        <taxon>Magnoliopsida</taxon>
        <taxon>Liliopsida</taxon>
        <taxon>Poales</taxon>
        <taxon>Poaceae</taxon>
        <taxon>BOP clade</taxon>
        <taxon>Pooideae</taxon>
        <taxon>Triticodae</taxon>
        <taxon>Triticeae</taxon>
        <taxon>Triticinae</taxon>
        <taxon>Triticum</taxon>
    </lineage>
</organism>
<sequence>MASPELTSQPPFSFDVVVIRPDPDAVATFRTSRLAWVIGHRDTVKSLKGSSATATSSPGGDAPTPATAPTSSSNKRVSKGVSGSVIFSWR</sequence>
<proteinExistence type="predicted"/>
<dbReference type="AlphaFoldDB" id="M7ZNH5"/>
<gene>
    <name evidence="2" type="ORF">TRIUR3_31313</name>
</gene>
<evidence type="ECO:0000256" key="1">
    <source>
        <dbReference type="SAM" id="MobiDB-lite"/>
    </source>
</evidence>
<feature type="region of interest" description="Disordered" evidence="1">
    <location>
        <begin position="46"/>
        <end position="90"/>
    </location>
</feature>
<accession>M7ZNH5</accession>
<name>M7ZNH5_TRIUA</name>
<dbReference type="EMBL" id="KD099476">
    <property type="protein sequence ID" value="EMS61196.1"/>
    <property type="molecule type" value="Genomic_DNA"/>
</dbReference>
<evidence type="ECO:0000313" key="2">
    <source>
        <dbReference type="EMBL" id="EMS61196.1"/>
    </source>
</evidence>
<reference evidence="2" key="1">
    <citation type="journal article" date="2013" name="Nature">
        <title>Draft genome of the wheat A-genome progenitor Triticum urartu.</title>
        <authorList>
            <person name="Ling H.Q."/>
            <person name="Zhao S."/>
            <person name="Liu D."/>
            <person name="Wang J."/>
            <person name="Sun H."/>
            <person name="Zhang C."/>
            <person name="Fan H."/>
            <person name="Li D."/>
            <person name="Dong L."/>
            <person name="Tao Y."/>
            <person name="Gao C."/>
            <person name="Wu H."/>
            <person name="Li Y."/>
            <person name="Cui Y."/>
            <person name="Guo X."/>
            <person name="Zheng S."/>
            <person name="Wang B."/>
            <person name="Yu K."/>
            <person name="Liang Q."/>
            <person name="Yang W."/>
            <person name="Lou X."/>
            <person name="Chen J."/>
            <person name="Feng M."/>
            <person name="Jian J."/>
            <person name="Zhang X."/>
            <person name="Luo G."/>
            <person name="Jiang Y."/>
            <person name="Liu J."/>
            <person name="Wang Z."/>
            <person name="Sha Y."/>
            <person name="Zhang B."/>
            <person name="Wu H."/>
            <person name="Tang D."/>
            <person name="Shen Q."/>
            <person name="Xue P."/>
            <person name="Zou S."/>
            <person name="Wang X."/>
            <person name="Liu X."/>
            <person name="Wang F."/>
            <person name="Yang Y."/>
            <person name="An X."/>
            <person name="Dong Z."/>
            <person name="Zhang K."/>
            <person name="Zhang X."/>
            <person name="Luo M.C."/>
            <person name="Dvorak J."/>
            <person name="Tong Y."/>
            <person name="Wang J."/>
            <person name="Yang H."/>
            <person name="Li Z."/>
            <person name="Wang D."/>
            <person name="Zhang A."/>
            <person name="Wang J."/>
        </authorList>
    </citation>
    <scope>NUCLEOTIDE SEQUENCE</scope>
</reference>
<feature type="compositionally biased region" description="Low complexity" evidence="1">
    <location>
        <begin position="50"/>
        <end position="73"/>
    </location>
</feature>